<dbReference type="PANTHER" id="PTHR31672:SF13">
    <property type="entry name" value="F-BOX PROTEIN CPR30-LIKE"/>
    <property type="match status" value="1"/>
</dbReference>
<dbReference type="InterPro" id="IPR050796">
    <property type="entry name" value="SCF_F-box_component"/>
</dbReference>
<dbReference type="Proteomes" id="UP001603857">
    <property type="component" value="Unassembled WGS sequence"/>
</dbReference>
<dbReference type="PANTHER" id="PTHR31672">
    <property type="entry name" value="BNACNNG10540D PROTEIN"/>
    <property type="match status" value="1"/>
</dbReference>
<dbReference type="InterPro" id="IPR006527">
    <property type="entry name" value="F-box-assoc_dom_typ1"/>
</dbReference>
<protein>
    <recommendedName>
        <fullName evidence="1">F-box domain-containing protein</fullName>
    </recommendedName>
</protein>
<evidence type="ECO:0000313" key="3">
    <source>
        <dbReference type="Proteomes" id="UP001603857"/>
    </source>
</evidence>
<feature type="domain" description="F-box" evidence="1">
    <location>
        <begin position="1"/>
        <end position="50"/>
    </location>
</feature>
<dbReference type="Gene3D" id="1.20.1280.50">
    <property type="match status" value="1"/>
</dbReference>
<proteinExistence type="predicted"/>
<dbReference type="NCBIfam" id="TIGR01640">
    <property type="entry name" value="F_box_assoc_1"/>
    <property type="match status" value="1"/>
</dbReference>
<dbReference type="AlphaFoldDB" id="A0ABD1M1W1"/>
<dbReference type="PROSITE" id="PS50181">
    <property type="entry name" value="FBOX"/>
    <property type="match status" value="1"/>
</dbReference>
<dbReference type="Pfam" id="PF07734">
    <property type="entry name" value="FBA_1"/>
    <property type="match status" value="1"/>
</dbReference>
<dbReference type="InterPro" id="IPR017451">
    <property type="entry name" value="F-box-assoc_interact_dom"/>
</dbReference>
<comment type="caution">
    <text evidence="2">The sequence shown here is derived from an EMBL/GenBank/DDBJ whole genome shotgun (WGS) entry which is preliminary data.</text>
</comment>
<evidence type="ECO:0000313" key="2">
    <source>
        <dbReference type="EMBL" id="KAL2329775.1"/>
    </source>
</evidence>
<keyword evidence="3" id="KW-1185">Reference proteome</keyword>
<evidence type="ECO:0000259" key="1">
    <source>
        <dbReference type="PROSITE" id="PS50181"/>
    </source>
</evidence>
<dbReference type="SMART" id="SM00256">
    <property type="entry name" value="FBOX"/>
    <property type="match status" value="1"/>
</dbReference>
<dbReference type="SUPFAM" id="SSF81383">
    <property type="entry name" value="F-box domain"/>
    <property type="match status" value="1"/>
</dbReference>
<gene>
    <name evidence="2" type="ORF">Fmac_017356</name>
</gene>
<dbReference type="CDD" id="cd22157">
    <property type="entry name" value="F-box_AtFBW1-like"/>
    <property type="match status" value="1"/>
</dbReference>
<dbReference type="EMBL" id="JBGMDY010000006">
    <property type="protein sequence ID" value="KAL2329775.1"/>
    <property type="molecule type" value="Genomic_DNA"/>
</dbReference>
<dbReference type="InterPro" id="IPR036047">
    <property type="entry name" value="F-box-like_dom_sf"/>
</dbReference>
<name>A0ABD1M1W1_9FABA</name>
<accession>A0ABD1M1W1</accession>
<dbReference type="Pfam" id="PF00646">
    <property type="entry name" value="F-box"/>
    <property type="match status" value="1"/>
</dbReference>
<reference evidence="2 3" key="1">
    <citation type="submission" date="2024-08" db="EMBL/GenBank/DDBJ databases">
        <title>Insights into the chromosomal genome structure of Flemingia macrophylla.</title>
        <authorList>
            <person name="Ding Y."/>
            <person name="Zhao Y."/>
            <person name="Bi W."/>
            <person name="Wu M."/>
            <person name="Zhao G."/>
            <person name="Gong Y."/>
            <person name="Li W."/>
            <person name="Zhang P."/>
        </authorList>
    </citation>
    <scope>NUCLEOTIDE SEQUENCE [LARGE SCALE GENOMIC DNA]</scope>
    <source>
        <strain evidence="2">DYQJB</strain>
        <tissue evidence="2">Leaf</tissue>
    </source>
</reference>
<dbReference type="InterPro" id="IPR001810">
    <property type="entry name" value="F-box_dom"/>
</dbReference>
<organism evidence="2 3">
    <name type="scientific">Flemingia macrophylla</name>
    <dbReference type="NCBI Taxonomy" id="520843"/>
    <lineage>
        <taxon>Eukaryota</taxon>
        <taxon>Viridiplantae</taxon>
        <taxon>Streptophyta</taxon>
        <taxon>Embryophyta</taxon>
        <taxon>Tracheophyta</taxon>
        <taxon>Spermatophyta</taxon>
        <taxon>Magnoliopsida</taxon>
        <taxon>eudicotyledons</taxon>
        <taxon>Gunneridae</taxon>
        <taxon>Pentapetalae</taxon>
        <taxon>rosids</taxon>
        <taxon>fabids</taxon>
        <taxon>Fabales</taxon>
        <taxon>Fabaceae</taxon>
        <taxon>Papilionoideae</taxon>
        <taxon>50 kb inversion clade</taxon>
        <taxon>NPAAA clade</taxon>
        <taxon>indigoferoid/millettioid clade</taxon>
        <taxon>Phaseoleae</taxon>
        <taxon>Flemingia</taxon>
    </lineage>
</organism>
<sequence length="363" mass="41970">MEKLTLPVELVREILLRLPVKSVLRFKCVCKTWHSLISEPHFGISHYHLTAAPSYRLLLEFNESYFESVDTEPHLGQDSSAGNLLLFPSHPFGYESVATKMILGSCRGLVSCCYHRGWDHIDLILWNPSTGVYKRLPIFEYLYGFGYDASTDDYLLVLIPRLFAHQEPKVHVFSFKTYSWNLYDNNVLYSDFFCLRRGLLLNGALHWLVICEDEMRFVIIAFDLTQRTLSEIPLSLNHFSRRSRFLFSFSKMGECLSVCCTYPDPAITDIWVMKEYKVRSSWTKLLVIPLIYNSLYFYPICITKDGGVVGGFGLCKLERLVKFNDKGELVDNVAYNGNQRWDCGNLQYRESLLSPINVIGDQH</sequence>